<dbReference type="InterPro" id="IPR048254">
    <property type="entry name" value="CDP_ALCOHOL_P_TRANSF_CS"/>
</dbReference>
<evidence type="ECO:0000256" key="20">
    <source>
        <dbReference type="SAM" id="Phobius"/>
    </source>
</evidence>
<dbReference type="Gene3D" id="1.20.120.1760">
    <property type="match status" value="1"/>
</dbReference>
<keyword evidence="8" id="KW-1003">Cell membrane</keyword>
<dbReference type="GO" id="GO:0008444">
    <property type="term" value="F:CDP-diacylglycerol-glycerol-3-phosphate 3-phosphatidyltransferase activity"/>
    <property type="evidence" value="ECO:0007669"/>
    <property type="project" value="UniProtKB-UniRule"/>
</dbReference>
<dbReference type="RefSeq" id="WP_155477347.1">
    <property type="nucleotide sequence ID" value="NZ_WNKU01000021.1"/>
</dbReference>
<keyword evidence="12 20" id="KW-1133">Transmembrane helix</keyword>
<evidence type="ECO:0000256" key="10">
    <source>
        <dbReference type="ARBA" id="ARBA00022679"/>
    </source>
</evidence>
<comment type="pathway">
    <text evidence="4">Lipid metabolism.</text>
</comment>
<organism evidence="21 22">
    <name type="scientific">Heliobacterium mobile</name>
    <name type="common">Heliobacillus mobilis</name>
    <dbReference type="NCBI Taxonomy" id="28064"/>
    <lineage>
        <taxon>Bacteria</taxon>
        <taxon>Bacillati</taxon>
        <taxon>Bacillota</taxon>
        <taxon>Clostridia</taxon>
        <taxon>Eubacteriales</taxon>
        <taxon>Heliobacteriaceae</taxon>
        <taxon>Heliobacterium</taxon>
    </lineage>
</organism>
<keyword evidence="13" id="KW-0443">Lipid metabolism</keyword>
<dbReference type="InterPro" id="IPR000462">
    <property type="entry name" value="CDP-OH_P_trans"/>
</dbReference>
<dbReference type="EMBL" id="WNKU01000021">
    <property type="protein sequence ID" value="MTV50261.1"/>
    <property type="molecule type" value="Genomic_DNA"/>
</dbReference>
<dbReference type="Pfam" id="PF01066">
    <property type="entry name" value="CDP-OH_P_transf"/>
    <property type="match status" value="1"/>
</dbReference>
<protein>
    <recommendedName>
        <fullName evidence="7 18">CDP-diacylglycerol--glycerol-3-phosphate 3-phosphatidyltransferase</fullName>
        <ecNumber evidence="6 18">2.7.8.5</ecNumber>
    </recommendedName>
</protein>
<feature type="transmembrane region" description="Helical" evidence="20">
    <location>
        <begin position="72"/>
        <end position="96"/>
    </location>
</feature>
<evidence type="ECO:0000256" key="2">
    <source>
        <dbReference type="ARBA" id="ARBA00004651"/>
    </source>
</evidence>
<feature type="transmembrane region" description="Helical" evidence="20">
    <location>
        <begin position="127"/>
        <end position="146"/>
    </location>
</feature>
<evidence type="ECO:0000256" key="12">
    <source>
        <dbReference type="ARBA" id="ARBA00022989"/>
    </source>
</evidence>
<dbReference type="EC" id="2.7.8.5" evidence="6 18"/>
<evidence type="ECO:0000256" key="15">
    <source>
        <dbReference type="ARBA" id="ARBA00023209"/>
    </source>
</evidence>
<evidence type="ECO:0000256" key="6">
    <source>
        <dbReference type="ARBA" id="ARBA00013170"/>
    </source>
</evidence>
<comment type="function">
    <text evidence="1">This protein catalyzes the committed step to the synthesis of the acidic phospholipids.</text>
</comment>
<evidence type="ECO:0000256" key="18">
    <source>
        <dbReference type="NCBIfam" id="TIGR00560"/>
    </source>
</evidence>
<dbReference type="PANTHER" id="PTHR14269">
    <property type="entry name" value="CDP-DIACYLGLYCEROL--GLYCEROL-3-PHOSPHATE 3-PHOSPHATIDYLTRANSFERASE-RELATED"/>
    <property type="match status" value="1"/>
</dbReference>
<dbReference type="PROSITE" id="PS00379">
    <property type="entry name" value="CDP_ALCOHOL_P_TRANSF"/>
    <property type="match status" value="1"/>
</dbReference>
<comment type="catalytic activity">
    <reaction evidence="17">
        <text>a CDP-1,2-diacyl-sn-glycerol + sn-glycerol 3-phosphate = a 1,2-diacyl-sn-glycero-3-phospho-(1'-sn-glycero-3'-phosphate) + CMP + H(+)</text>
        <dbReference type="Rhea" id="RHEA:12593"/>
        <dbReference type="ChEBI" id="CHEBI:15378"/>
        <dbReference type="ChEBI" id="CHEBI:57597"/>
        <dbReference type="ChEBI" id="CHEBI:58332"/>
        <dbReference type="ChEBI" id="CHEBI:60110"/>
        <dbReference type="ChEBI" id="CHEBI:60377"/>
        <dbReference type="EC" id="2.7.8.5"/>
    </reaction>
</comment>
<evidence type="ECO:0000313" key="21">
    <source>
        <dbReference type="EMBL" id="MTV50261.1"/>
    </source>
</evidence>
<evidence type="ECO:0000256" key="8">
    <source>
        <dbReference type="ARBA" id="ARBA00022475"/>
    </source>
</evidence>
<dbReference type="NCBIfam" id="TIGR00560">
    <property type="entry name" value="pgsA"/>
    <property type="match status" value="1"/>
</dbReference>
<evidence type="ECO:0000256" key="5">
    <source>
        <dbReference type="ARBA" id="ARBA00010441"/>
    </source>
</evidence>
<evidence type="ECO:0000256" key="13">
    <source>
        <dbReference type="ARBA" id="ARBA00023098"/>
    </source>
</evidence>
<dbReference type="InterPro" id="IPR043130">
    <property type="entry name" value="CDP-OH_PTrfase_TM_dom"/>
</dbReference>
<keyword evidence="11 20" id="KW-0812">Transmembrane</keyword>
<feature type="transmembrane region" description="Helical" evidence="20">
    <location>
        <begin position="153"/>
        <end position="171"/>
    </location>
</feature>
<comment type="subcellular location">
    <subcellularLocation>
        <location evidence="2">Cell membrane</location>
        <topology evidence="2">Multi-pass membrane protein</topology>
    </subcellularLocation>
</comment>
<accession>A0A6I3SMP0</accession>
<evidence type="ECO:0000256" key="9">
    <source>
        <dbReference type="ARBA" id="ARBA00022516"/>
    </source>
</evidence>
<dbReference type="Proteomes" id="UP000430670">
    <property type="component" value="Unassembled WGS sequence"/>
</dbReference>
<evidence type="ECO:0000256" key="3">
    <source>
        <dbReference type="ARBA" id="ARBA00005042"/>
    </source>
</evidence>
<sequence>MNLANKVTLTRILFVPLFMIILLIPEVPYRQYLAAFIFILAASTDGLDGYIARSRKQITRFGTFLDPLADKLLVSAALISLVELGKISAWVAVIIIGREFAVTGLRTILAAEGHTVAASKLGKLKTVFQIVTIVVILIDEALQFVIPLRISQIILYLAVFFTLWSGIDYFVKAKAVLKNRLET</sequence>
<comment type="similarity">
    <text evidence="5 19">Belongs to the CDP-alcohol phosphatidyltransferase class-I family.</text>
</comment>
<evidence type="ECO:0000256" key="14">
    <source>
        <dbReference type="ARBA" id="ARBA00023136"/>
    </source>
</evidence>
<dbReference type="PIRSF" id="PIRSF000847">
    <property type="entry name" value="Phos_ph_gly_syn"/>
    <property type="match status" value="1"/>
</dbReference>
<dbReference type="PANTHER" id="PTHR14269:SF62">
    <property type="entry name" value="CDP-DIACYLGLYCEROL--GLYCEROL-3-PHOSPHATE 3-PHOSPHATIDYLTRANSFERASE 1, CHLOROPLASTIC"/>
    <property type="match status" value="1"/>
</dbReference>
<dbReference type="InterPro" id="IPR004570">
    <property type="entry name" value="Phosphatidylglycerol_P_synth"/>
</dbReference>
<dbReference type="InterPro" id="IPR050324">
    <property type="entry name" value="CDP-alcohol_PTase-I"/>
</dbReference>
<evidence type="ECO:0000256" key="4">
    <source>
        <dbReference type="ARBA" id="ARBA00005189"/>
    </source>
</evidence>
<comment type="pathway">
    <text evidence="3">Phospholipid metabolism; phosphatidylglycerol biosynthesis; phosphatidylglycerol from CDP-diacylglycerol: step 1/2.</text>
</comment>
<keyword evidence="15" id="KW-0594">Phospholipid biosynthesis</keyword>
<comment type="caution">
    <text evidence="21">The sequence shown here is derived from an EMBL/GenBank/DDBJ whole genome shotgun (WGS) entry which is preliminary data.</text>
</comment>
<evidence type="ECO:0000256" key="11">
    <source>
        <dbReference type="ARBA" id="ARBA00022692"/>
    </source>
</evidence>
<reference evidence="21 22" key="1">
    <citation type="submission" date="2019-11" db="EMBL/GenBank/DDBJ databases">
        <title>Whole-genome sequence of a the green, strictly anaerobic photosynthetic bacterium Heliobacillus mobilis DSM 6151.</title>
        <authorList>
            <person name="Kyndt J.A."/>
            <person name="Meyer T.E."/>
        </authorList>
    </citation>
    <scope>NUCLEOTIDE SEQUENCE [LARGE SCALE GENOMIC DNA]</scope>
    <source>
        <strain evidence="21 22">DSM 6151</strain>
    </source>
</reference>
<name>A0A6I3SMP0_HELMO</name>
<feature type="transmembrane region" description="Helical" evidence="20">
    <location>
        <begin position="7"/>
        <end position="25"/>
    </location>
</feature>
<keyword evidence="16" id="KW-1208">Phospholipid metabolism</keyword>
<evidence type="ECO:0000313" key="22">
    <source>
        <dbReference type="Proteomes" id="UP000430670"/>
    </source>
</evidence>
<dbReference type="UniPathway" id="UPA00084">
    <property type="reaction ID" value="UER00503"/>
</dbReference>
<proteinExistence type="inferred from homology"/>
<keyword evidence="9" id="KW-0444">Lipid biosynthesis</keyword>
<dbReference type="GO" id="GO:0006655">
    <property type="term" value="P:phosphatidylglycerol biosynthetic process"/>
    <property type="evidence" value="ECO:0007669"/>
    <property type="project" value="UniProtKB-UniPathway"/>
</dbReference>
<evidence type="ECO:0000256" key="19">
    <source>
        <dbReference type="RuleBase" id="RU003750"/>
    </source>
</evidence>
<feature type="transmembrane region" description="Helical" evidence="20">
    <location>
        <begin position="31"/>
        <end position="51"/>
    </location>
</feature>
<dbReference type="GO" id="GO:0005886">
    <property type="term" value="C:plasma membrane"/>
    <property type="evidence" value="ECO:0007669"/>
    <property type="project" value="UniProtKB-SubCell"/>
</dbReference>
<evidence type="ECO:0000256" key="17">
    <source>
        <dbReference type="ARBA" id="ARBA00048586"/>
    </source>
</evidence>
<evidence type="ECO:0000256" key="7">
    <source>
        <dbReference type="ARBA" id="ARBA00014944"/>
    </source>
</evidence>
<dbReference type="FunFam" id="1.20.120.1760:FF:000004">
    <property type="entry name" value="CDP-diacylglycerol--glycerol-3-phosphate 3-phosphatidyltransferase"/>
    <property type="match status" value="1"/>
</dbReference>
<evidence type="ECO:0000256" key="1">
    <source>
        <dbReference type="ARBA" id="ARBA00003973"/>
    </source>
</evidence>
<evidence type="ECO:0000256" key="16">
    <source>
        <dbReference type="ARBA" id="ARBA00023264"/>
    </source>
</evidence>
<keyword evidence="10 19" id="KW-0808">Transferase</keyword>
<keyword evidence="14 20" id="KW-0472">Membrane</keyword>
<dbReference type="AlphaFoldDB" id="A0A6I3SMP0"/>
<dbReference type="OrthoDB" id="9796672at2"/>
<gene>
    <name evidence="21" type="primary">pgsA</name>
    <name evidence="21" type="ORF">GJ688_14890</name>
</gene>
<keyword evidence="22" id="KW-1185">Reference proteome</keyword>